<feature type="binding site" evidence="6">
    <location>
        <position position="160"/>
    </location>
    <ligand>
        <name>S-adenosyl-L-methionine</name>
        <dbReference type="ChEBI" id="CHEBI:59789"/>
    </ligand>
</feature>
<dbReference type="Pfam" id="PF06325">
    <property type="entry name" value="PrmA"/>
    <property type="match status" value="1"/>
</dbReference>
<dbReference type="CDD" id="cd02440">
    <property type="entry name" value="AdoMet_MTases"/>
    <property type="match status" value="1"/>
</dbReference>
<evidence type="ECO:0000313" key="7">
    <source>
        <dbReference type="EMBL" id="AFZ48739.1"/>
    </source>
</evidence>
<comment type="similarity">
    <text evidence="1 6">Belongs to the methyltransferase superfamily. PrmA family.</text>
</comment>
<dbReference type="Proteomes" id="UP000010483">
    <property type="component" value="Chromosome"/>
</dbReference>
<name>K9YPE8_CYASC</name>
<dbReference type="GO" id="GO:0005737">
    <property type="term" value="C:cytoplasm"/>
    <property type="evidence" value="ECO:0007669"/>
    <property type="project" value="UniProtKB-SubCell"/>
</dbReference>
<dbReference type="PIRSF" id="PIRSF000401">
    <property type="entry name" value="RPL11_MTase"/>
    <property type="match status" value="1"/>
</dbReference>
<feature type="binding site" evidence="6">
    <location>
        <position position="227"/>
    </location>
    <ligand>
        <name>S-adenosyl-L-methionine</name>
        <dbReference type="ChEBI" id="CHEBI:59789"/>
    </ligand>
</feature>
<accession>K9YPE8</accession>
<evidence type="ECO:0000256" key="5">
    <source>
        <dbReference type="ARBA" id="ARBA00022691"/>
    </source>
</evidence>
<keyword evidence="8" id="KW-1185">Reference proteome</keyword>
<comment type="catalytic activity">
    <reaction evidence="6">
        <text>L-lysyl-[protein] + 3 S-adenosyl-L-methionine = N(6),N(6),N(6)-trimethyl-L-lysyl-[protein] + 3 S-adenosyl-L-homocysteine + 3 H(+)</text>
        <dbReference type="Rhea" id="RHEA:54192"/>
        <dbReference type="Rhea" id="RHEA-COMP:9752"/>
        <dbReference type="Rhea" id="RHEA-COMP:13826"/>
        <dbReference type="ChEBI" id="CHEBI:15378"/>
        <dbReference type="ChEBI" id="CHEBI:29969"/>
        <dbReference type="ChEBI" id="CHEBI:57856"/>
        <dbReference type="ChEBI" id="CHEBI:59789"/>
        <dbReference type="ChEBI" id="CHEBI:61961"/>
    </reaction>
</comment>
<dbReference type="GO" id="GO:0032259">
    <property type="term" value="P:methylation"/>
    <property type="evidence" value="ECO:0007669"/>
    <property type="project" value="UniProtKB-KW"/>
</dbReference>
<dbReference type="PANTHER" id="PTHR43648">
    <property type="entry name" value="ELECTRON TRANSFER FLAVOPROTEIN BETA SUBUNIT LYSINE METHYLTRANSFERASE"/>
    <property type="match status" value="1"/>
</dbReference>
<feature type="binding site" evidence="6">
    <location>
        <position position="182"/>
    </location>
    <ligand>
        <name>S-adenosyl-L-methionine</name>
        <dbReference type="ChEBI" id="CHEBI:59789"/>
    </ligand>
</feature>
<proteinExistence type="inferred from homology"/>
<dbReference type="InterPro" id="IPR004498">
    <property type="entry name" value="Ribosomal_PrmA_MeTrfase"/>
</dbReference>
<keyword evidence="7" id="KW-0689">Ribosomal protein</keyword>
<evidence type="ECO:0000256" key="4">
    <source>
        <dbReference type="ARBA" id="ARBA00022679"/>
    </source>
</evidence>
<gene>
    <name evidence="6" type="primary">prmA</name>
    <name evidence="7" type="ordered locus">Cyast_2797</name>
</gene>
<dbReference type="AlphaFoldDB" id="K9YPE8"/>
<evidence type="ECO:0000313" key="8">
    <source>
        <dbReference type="Proteomes" id="UP000010483"/>
    </source>
</evidence>
<dbReference type="NCBIfam" id="TIGR00406">
    <property type="entry name" value="prmA"/>
    <property type="match status" value="1"/>
</dbReference>
<organism evidence="7 8">
    <name type="scientific">Cyanobacterium stanieri (strain ATCC 29140 / PCC 7202)</name>
    <dbReference type="NCBI Taxonomy" id="292563"/>
    <lineage>
        <taxon>Bacteria</taxon>
        <taxon>Bacillati</taxon>
        <taxon>Cyanobacteriota</taxon>
        <taxon>Cyanophyceae</taxon>
        <taxon>Oscillatoriophycideae</taxon>
        <taxon>Chroococcales</taxon>
        <taxon>Geminocystaceae</taxon>
        <taxon>Cyanobacterium</taxon>
    </lineage>
</organism>
<dbReference type="PATRIC" id="fig|292563.3.peg.2917"/>
<sequence>MSASWWEIRVKNVPELEDTIFWHLQEFGCKGAALIQDDGVWYVKGYVPQLDIEEGELEVLASAIAEDFDGQEFDFSYQLIDDQDWSSSWKEHWQPMEIGQKMVVYPAWIDVPPECDRHVIRLDPGSAFGTGVHPTTQLCMESLERKLEQNNQLLTIADIGCGTGILSLTARLLGVEKIIASDIDPLAVRATKENMVFNNIDGIDVYQGSIDQLKAVSETKFDGIVCNILAEIIKTMIPDMGNIIKPQGWVILSGILVTQADDIKQILIDNDWSVTGYHSKENWCSIEAEKNS</sequence>
<dbReference type="STRING" id="292563.Cyast_2797"/>
<keyword evidence="5 6" id="KW-0949">S-adenosyl-L-methionine</keyword>
<evidence type="ECO:0000256" key="1">
    <source>
        <dbReference type="ARBA" id="ARBA00009741"/>
    </source>
</evidence>
<dbReference type="InterPro" id="IPR029063">
    <property type="entry name" value="SAM-dependent_MTases_sf"/>
</dbReference>
<dbReference type="HOGENOM" id="CLU_049382_0_1_3"/>
<reference evidence="8" key="1">
    <citation type="journal article" date="2013" name="Proc. Natl. Acad. Sci. U.S.A.">
        <title>Improving the coverage of the cyanobacterial phylum using diversity-driven genome sequencing.</title>
        <authorList>
            <person name="Shih P.M."/>
            <person name="Wu D."/>
            <person name="Latifi A."/>
            <person name="Axen S.D."/>
            <person name="Fewer D.P."/>
            <person name="Talla E."/>
            <person name="Calteau A."/>
            <person name="Cai F."/>
            <person name="Tandeau de Marsac N."/>
            <person name="Rippka R."/>
            <person name="Herdman M."/>
            <person name="Sivonen K."/>
            <person name="Coursin T."/>
            <person name="Laurent T."/>
            <person name="Goodwin L."/>
            <person name="Nolan M."/>
            <person name="Davenport K.W."/>
            <person name="Han C.S."/>
            <person name="Rubin E.M."/>
            <person name="Eisen J.A."/>
            <person name="Woyke T."/>
            <person name="Gugger M."/>
            <person name="Kerfeld C.A."/>
        </authorList>
    </citation>
    <scope>NUCLEOTIDE SEQUENCE [LARGE SCALE GENOMIC DNA]</scope>
    <source>
        <strain evidence="8">ATCC 29140 / PCC 7202</strain>
    </source>
</reference>
<dbReference type="GO" id="GO:0005840">
    <property type="term" value="C:ribosome"/>
    <property type="evidence" value="ECO:0007669"/>
    <property type="project" value="UniProtKB-KW"/>
</dbReference>
<dbReference type="InterPro" id="IPR050078">
    <property type="entry name" value="Ribosomal_L11_MeTrfase_PrmA"/>
</dbReference>
<dbReference type="eggNOG" id="COG2264">
    <property type="taxonomic scope" value="Bacteria"/>
</dbReference>
<feature type="binding site" evidence="6">
    <location>
        <position position="136"/>
    </location>
    <ligand>
        <name>S-adenosyl-L-methionine</name>
        <dbReference type="ChEBI" id="CHEBI:59789"/>
    </ligand>
</feature>
<dbReference type="EMBL" id="CP003940">
    <property type="protein sequence ID" value="AFZ48739.1"/>
    <property type="molecule type" value="Genomic_DNA"/>
</dbReference>
<dbReference type="GO" id="GO:0016279">
    <property type="term" value="F:protein-lysine N-methyltransferase activity"/>
    <property type="evidence" value="ECO:0007669"/>
    <property type="project" value="RHEA"/>
</dbReference>
<dbReference type="HAMAP" id="MF_00735">
    <property type="entry name" value="Methyltr_PrmA"/>
    <property type="match status" value="1"/>
</dbReference>
<keyword evidence="3 6" id="KW-0489">Methyltransferase</keyword>
<keyword evidence="4 6" id="KW-0808">Transferase</keyword>
<dbReference type="EC" id="2.1.1.-" evidence="6"/>
<dbReference type="KEGG" id="csn:Cyast_2797"/>
<evidence type="ECO:0000256" key="3">
    <source>
        <dbReference type="ARBA" id="ARBA00022603"/>
    </source>
</evidence>
<dbReference type="PANTHER" id="PTHR43648:SF1">
    <property type="entry name" value="ELECTRON TRANSFER FLAVOPROTEIN BETA SUBUNIT LYSINE METHYLTRANSFERASE"/>
    <property type="match status" value="1"/>
</dbReference>
<comment type="function">
    <text evidence="6">Methylates ribosomal protein L11.</text>
</comment>
<evidence type="ECO:0000256" key="6">
    <source>
        <dbReference type="HAMAP-Rule" id="MF_00735"/>
    </source>
</evidence>
<evidence type="ECO:0000256" key="2">
    <source>
        <dbReference type="ARBA" id="ARBA00022490"/>
    </source>
</evidence>
<dbReference type="Gene3D" id="3.40.50.150">
    <property type="entry name" value="Vaccinia Virus protein VP39"/>
    <property type="match status" value="1"/>
</dbReference>
<keyword evidence="7" id="KW-0687">Ribonucleoprotein</keyword>
<keyword evidence="2 6" id="KW-0963">Cytoplasm</keyword>
<protein>
    <recommendedName>
        <fullName evidence="6">Ribosomal protein L11 methyltransferase</fullName>
        <shortName evidence="6">L11 Mtase</shortName>
        <ecNumber evidence="6">2.1.1.-</ecNumber>
    </recommendedName>
</protein>
<dbReference type="SUPFAM" id="SSF53335">
    <property type="entry name" value="S-adenosyl-L-methionine-dependent methyltransferases"/>
    <property type="match status" value="1"/>
</dbReference>
<comment type="subcellular location">
    <subcellularLocation>
        <location evidence="6">Cytoplasm</location>
    </subcellularLocation>
</comment>